<evidence type="ECO:0000313" key="3">
    <source>
        <dbReference type="Proteomes" id="UP000314294"/>
    </source>
</evidence>
<feature type="region of interest" description="Disordered" evidence="1">
    <location>
        <begin position="12"/>
        <end position="36"/>
    </location>
</feature>
<dbReference type="EMBL" id="SRLO01000325">
    <property type="protein sequence ID" value="TNN60875.1"/>
    <property type="molecule type" value="Genomic_DNA"/>
</dbReference>
<reference evidence="2 3" key="1">
    <citation type="submission" date="2019-03" db="EMBL/GenBank/DDBJ databases">
        <title>First draft genome of Liparis tanakae, snailfish: a comprehensive survey of snailfish specific genes.</title>
        <authorList>
            <person name="Kim W."/>
            <person name="Song I."/>
            <person name="Jeong J.-H."/>
            <person name="Kim D."/>
            <person name="Kim S."/>
            <person name="Ryu S."/>
            <person name="Song J.Y."/>
            <person name="Lee S.K."/>
        </authorList>
    </citation>
    <scope>NUCLEOTIDE SEQUENCE [LARGE SCALE GENOMIC DNA]</scope>
    <source>
        <tissue evidence="2">Muscle</tissue>
    </source>
</reference>
<keyword evidence="3" id="KW-1185">Reference proteome</keyword>
<accession>A0A4Z2H6J5</accession>
<gene>
    <name evidence="2" type="ORF">EYF80_028870</name>
</gene>
<feature type="compositionally biased region" description="Low complexity" evidence="1">
    <location>
        <begin position="16"/>
        <end position="25"/>
    </location>
</feature>
<proteinExistence type="predicted"/>
<organism evidence="2 3">
    <name type="scientific">Liparis tanakae</name>
    <name type="common">Tanaka's snailfish</name>
    <dbReference type="NCBI Taxonomy" id="230148"/>
    <lineage>
        <taxon>Eukaryota</taxon>
        <taxon>Metazoa</taxon>
        <taxon>Chordata</taxon>
        <taxon>Craniata</taxon>
        <taxon>Vertebrata</taxon>
        <taxon>Euteleostomi</taxon>
        <taxon>Actinopterygii</taxon>
        <taxon>Neopterygii</taxon>
        <taxon>Teleostei</taxon>
        <taxon>Neoteleostei</taxon>
        <taxon>Acanthomorphata</taxon>
        <taxon>Eupercaria</taxon>
        <taxon>Perciformes</taxon>
        <taxon>Cottioidei</taxon>
        <taxon>Cottales</taxon>
        <taxon>Liparidae</taxon>
        <taxon>Liparis</taxon>
    </lineage>
</organism>
<feature type="region of interest" description="Disordered" evidence="1">
    <location>
        <begin position="88"/>
        <end position="136"/>
    </location>
</feature>
<name>A0A4Z2H6J5_9TELE</name>
<protein>
    <submittedName>
        <fullName evidence="2">Uncharacterized protein</fullName>
    </submittedName>
</protein>
<evidence type="ECO:0000256" key="1">
    <source>
        <dbReference type="SAM" id="MobiDB-lite"/>
    </source>
</evidence>
<comment type="caution">
    <text evidence="2">The sequence shown here is derived from an EMBL/GenBank/DDBJ whole genome shotgun (WGS) entry which is preliminary data.</text>
</comment>
<dbReference type="AlphaFoldDB" id="A0A4Z2H6J5"/>
<feature type="compositionally biased region" description="Low complexity" evidence="1">
    <location>
        <begin position="88"/>
        <end position="102"/>
    </location>
</feature>
<dbReference type="Proteomes" id="UP000314294">
    <property type="component" value="Unassembled WGS sequence"/>
</dbReference>
<evidence type="ECO:0000313" key="2">
    <source>
        <dbReference type="EMBL" id="TNN60875.1"/>
    </source>
</evidence>
<sequence length="136" mass="14299">MQVYWKLLGSHRRQTQVDQQDQNQDWKGPEPQRTSVARSSTLLDANGYNAVATLLLTPSVKPPPVVSSLPSGWLLPTGGGATASCWEEPAAAAAEPPGAPEQEALHGGSAEASGSLCCPEDTDGAEDGRISLMWTS</sequence>